<feature type="compositionally biased region" description="Basic residues" evidence="1">
    <location>
        <begin position="32"/>
        <end position="46"/>
    </location>
</feature>
<feature type="region of interest" description="Disordered" evidence="1">
    <location>
        <begin position="27"/>
        <end position="57"/>
    </location>
</feature>
<evidence type="ECO:0000256" key="1">
    <source>
        <dbReference type="SAM" id="MobiDB-lite"/>
    </source>
</evidence>
<sequence>MYSTNVEINRAACVVVGPIISSCVRNKEQRARNRPRVATRRRKKWKPPSEEKPLQNLTNSSTGAIYLQTLAVKASGPLGSFNVRAIFDTGSTRSYLSRKGVQSLGLEEEERVTLTHSLFGGGEVYQQQYVEYKVKLSGLKNNFTRTFTLLDHDVTCGLISPVNDDVQINELKTKVIQLTDVHQGLEQRDFDRSSLCSCQSSSCGDSIEKCHEEIARARVVREVQSDLRRLVDWEQKGIVEEVRD</sequence>
<dbReference type="Pfam" id="PF13650">
    <property type="entry name" value="Asp_protease_2"/>
    <property type="match status" value="1"/>
</dbReference>
<evidence type="ECO:0000313" key="2">
    <source>
        <dbReference type="EMBL" id="UYV69351.1"/>
    </source>
</evidence>
<keyword evidence="3" id="KW-1185">Reference proteome</keyword>
<dbReference type="CDD" id="cd00303">
    <property type="entry name" value="retropepsin_like"/>
    <property type="match status" value="1"/>
</dbReference>
<dbReference type="Proteomes" id="UP001235939">
    <property type="component" value="Chromosome 06"/>
</dbReference>
<dbReference type="Gene3D" id="2.40.70.10">
    <property type="entry name" value="Acid Proteases"/>
    <property type="match status" value="1"/>
</dbReference>
<name>A0ABY6KKH7_9ARAC</name>
<evidence type="ECO:0008006" key="4">
    <source>
        <dbReference type="Google" id="ProtNLM"/>
    </source>
</evidence>
<organism evidence="2 3">
    <name type="scientific">Cordylochernes scorpioides</name>
    <dbReference type="NCBI Taxonomy" id="51811"/>
    <lineage>
        <taxon>Eukaryota</taxon>
        <taxon>Metazoa</taxon>
        <taxon>Ecdysozoa</taxon>
        <taxon>Arthropoda</taxon>
        <taxon>Chelicerata</taxon>
        <taxon>Arachnida</taxon>
        <taxon>Pseudoscorpiones</taxon>
        <taxon>Cheliferoidea</taxon>
        <taxon>Chernetidae</taxon>
        <taxon>Cordylochernes</taxon>
    </lineage>
</organism>
<dbReference type="InterPro" id="IPR021109">
    <property type="entry name" value="Peptidase_aspartic_dom_sf"/>
</dbReference>
<dbReference type="EMBL" id="CP092868">
    <property type="protein sequence ID" value="UYV69351.1"/>
    <property type="molecule type" value="Genomic_DNA"/>
</dbReference>
<accession>A0ABY6KKH7</accession>
<evidence type="ECO:0000313" key="3">
    <source>
        <dbReference type="Proteomes" id="UP001235939"/>
    </source>
</evidence>
<proteinExistence type="predicted"/>
<reference evidence="2 3" key="1">
    <citation type="submission" date="2022-01" db="EMBL/GenBank/DDBJ databases">
        <title>A chromosomal length assembly of Cordylochernes scorpioides.</title>
        <authorList>
            <person name="Zeh D."/>
            <person name="Zeh J."/>
        </authorList>
    </citation>
    <scope>NUCLEOTIDE SEQUENCE [LARGE SCALE GENOMIC DNA]</scope>
    <source>
        <strain evidence="2">IN4F17</strain>
        <tissue evidence="2">Whole Body</tissue>
    </source>
</reference>
<gene>
    <name evidence="2" type="ORF">LAZ67_6003296</name>
</gene>
<protein>
    <recommendedName>
        <fullName evidence="4">Peptidase aspartic putative domain-containing protein</fullName>
    </recommendedName>
</protein>
<dbReference type="SUPFAM" id="SSF50630">
    <property type="entry name" value="Acid proteases"/>
    <property type="match status" value="1"/>
</dbReference>